<evidence type="ECO:0000313" key="3">
    <source>
        <dbReference type="Proteomes" id="UP000724686"/>
    </source>
</evidence>
<name>A0ABS2UB82_9LEPT</name>
<dbReference type="EMBL" id="JAFFPU010000035">
    <property type="protein sequence ID" value="MBM9577611.1"/>
    <property type="molecule type" value="Genomic_DNA"/>
</dbReference>
<gene>
    <name evidence="2" type="ORF">JWG45_10650</name>
</gene>
<keyword evidence="3" id="KW-1185">Reference proteome</keyword>
<feature type="transmembrane region" description="Helical" evidence="1">
    <location>
        <begin position="6"/>
        <end position="30"/>
    </location>
</feature>
<organism evidence="2 3">
    <name type="scientific">Leptospira ainlahdjerensis</name>
    <dbReference type="NCBI Taxonomy" id="2810033"/>
    <lineage>
        <taxon>Bacteria</taxon>
        <taxon>Pseudomonadati</taxon>
        <taxon>Spirochaetota</taxon>
        <taxon>Spirochaetia</taxon>
        <taxon>Leptospirales</taxon>
        <taxon>Leptospiraceae</taxon>
        <taxon>Leptospira</taxon>
    </lineage>
</organism>
<proteinExistence type="predicted"/>
<comment type="caution">
    <text evidence="2">The sequence shown here is derived from an EMBL/GenBank/DDBJ whole genome shotgun (WGS) entry which is preliminary data.</text>
</comment>
<sequence length="241" mass="27970">MVTKTIPLFISVFTLFSSGLLLFFILYFFYKKSRMIPGEERKKIYIPVFAVFLFLLFQSVLASQGFFHHFELPPRLLIGVLSTFIIFLSFGYSSQVFSILKEFGPLNLCLFQTWRILPEVLIFLLVRENLISEIMTLKGRNFDLWVPISAPLLYLAISRNLLSNRWLLLWNAVAIIVLSLTVFTGVMSAPFPFRILFTNPPNEIVTRFPVSYLPLFMVPLAFTLHILGITIGWKEWKEKKV</sequence>
<dbReference type="Proteomes" id="UP000724686">
    <property type="component" value="Unassembled WGS sequence"/>
</dbReference>
<dbReference type="RefSeq" id="WP_205279716.1">
    <property type="nucleotide sequence ID" value="NZ_JAFFPU010000035.1"/>
</dbReference>
<feature type="transmembrane region" description="Helical" evidence="1">
    <location>
        <begin position="44"/>
        <end position="66"/>
    </location>
</feature>
<feature type="transmembrane region" description="Helical" evidence="1">
    <location>
        <begin position="169"/>
        <end position="191"/>
    </location>
</feature>
<feature type="transmembrane region" description="Helical" evidence="1">
    <location>
        <begin position="144"/>
        <end position="162"/>
    </location>
</feature>
<feature type="transmembrane region" description="Helical" evidence="1">
    <location>
        <begin position="72"/>
        <end position="92"/>
    </location>
</feature>
<protein>
    <submittedName>
        <fullName evidence="2">Uncharacterized protein</fullName>
    </submittedName>
</protein>
<keyword evidence="1" id="KW-0812">Transmembrane</keyword>
<keyword evidence="1" id="KW-0472">Membrane</keyword>
<keyword evidence="1" id="KW-1133">Transmembrane helix</keyword>
<evidence type="ECO:0000256" key="1">
    <source>
        <dbReference type="SAM" id="Phobius"/>
    </source>
</evidence>
<evidence type="ECO:0000313" key="2">
    <source>
        <dbReference type="EMBL" id="MBM9577611.1"/>
    </source>
</evidence>
<feature type="transmembrane region" description="Helical" evidence="1">
    <location>
        <begin position="211"/>
        <end position="233"/>
    </location>
</feature>
<accession>A0ABS2UB82</accession>
<reference evidence="2 3" key="1">
    <citation type="submission" date="2021-02" db="EMBL/GenBank/DDBJ databases">
        <title>Leptospira ainlahdjerensis sp. nov., Leptospira ainazelensis sp. nov., Leptospira abararensis sp. nov. and Leptospira chreensis sp. nov., four new species isolated from water sources in Algeria.</title>
        <authorList>
            <person name="Amara Korba A."/>
            <person name="Kainiu M."/>
            <person name="Vincent A.T."/>
            <person name="Mariet J.-F."/>
            <person name="Veyrier F.J."/>
            <person name="Goarant C."/>
            <person name="Picardeau M."/>
        </authorList>
    </citation>
    <scope>NUCLEOTIDE SEQUENCE [LARGE SCALE GENOMIC DNA]</scope>
    <source>
        <strain evidence="2 3">201903070</strain>
    </source>
</reference>